<gene>
    <name evidence="1" type="ORF">L6164_024490</name>
</gene>
<reference evidence="1 2" key="1">
    <citation type="journal article" date="2022" name="DNA Res.">
        <title>Chromosomal-level genome assembly of the orchid tree Bauhinia variegata (Leguminosae; Cercidoideae) supports the allotetraploid origin hypothesis of Bauhinia.</title>
        <authorList>
            <person name="Zhong Y."/>
            <person name="Chen Y."/>
            <person name="Zheng D."/>
            <person name="Pang J."/>
            <person name="Liu Y."/>
            <person name="Luo S."/>
            <person name="Meng S."/>
            <person name="Qian L."/>
            <person name="Wei D."/>
            <person name="Dai S."/>
            <person name="Zhou R."/>
        </authorList>
    </citation>
    <scope>NUCLEOTIDE SEQUENCE [LARGE SCALE GENOMIC DNA]</scope>
    <source>
        <strain evidence="1">BV-YZ2020</strain>
    </source>
</reference>
<dbReference type="EMBL" id="CM039435">
    <property type="protein sequence ID" value="KAI4316510.1"/>
    <property type="molecule type" value="Genomic_DNA"/>
</dbReference>
<protein>
    <submittedName>
        <fullName evidence="1">Uncharacterized protein</fullName>
    </submittedName>
</protein>
<keyword evidence="2" id="KW-1185">Reference proteome</keyword>
<name>A0ACB9LXS8_BAUVA</name>
<evidence type="ECO:0000313" key="1">
    <source>
        <dbReference type="EMBL" id="KAI4316510.1"/>
    </source>
</evidence>
<comment type="caution">
    <text evidence="1">The sequence shown here is derived from an EMBL/GenBank/DDBJ whole genome shotgun (WGS) entry which is preliminary data.</text>
</comment>
<proteinExistence type="predicted"/>
<dbReference type="Proteomes" id="UP000828941">
    <property type="component" value="Chromosome 10"/>
</dbReference>
<organism evidence="1 2">
    <name type="scientific">Bauhinia variegata</name>
    <name type="common">Purple orchid tree</name>
    <name type="synonym">Phanera variegata</name>
    <dbReference type="NCBI Taxonomy" id="167791"/>
    <lineage>
        <taxon>Eukaryota</taxon>
        <taxon>Viridiplantae</taxon>
        <taxon>Streptophyta</taxon>
        <taxon>Embryophyta</taxon>
        <taxon>Tracheophyta</taxon>
        <taxon>Spermatophyta</taxon>
        <taxon>Magnoliopsida</taxon>
        <taxon>eudicotyledons</taxon>
        <taxon>Gunneridae</taxon>
        <taxon>Pentapetalae</taxon>
        <taxon>rosids</taxon>
        <taxon>fabids</taxon>
        <taxon>Fabales</taxon>
        <taxon>Fabaceae</taxon>
        <taxon>Cercidoideae</taxon>
        <taxon>Cercideae</taxon>
        <taxon>Bauhiniinae</taxon>
        <taxon>Bauhinia</taxon>
    </lineage>
</organism>
<accession>A0ACB9LXS8</accession>
<sequence>MGRIPADNLSLIHPVLYLSFFAAGLIASIAIMTALCSVRFRKKESDPPDPLESSKDSDSSTRPLATATAVDSSAAETGNDDLLTKELPLPPALQQAKEPNINNIMKRTTSERKLSMNFSIKMPRTLSLARNWDHHKEDNRKGKLKPEDSVWMKTIILGDKCKVPDEENAVIYEGKGKKISAYHPKHSTSMSVSRQPSFKDPEANPVPSTQNQQEKDQ</sequence>
<evidence type="ECO:0000313" key="2">
    <source>
        <dbReference type="Proteomes" id="UP000828941"/>
    </source>
</evidence>